<accession>A0A9W6M062</accession>
<gene>
    <name evidence="1" type="ORF">GCM10017584_19710</name>
</gene>
<dbReference type="RefSeq" id="WP_271177048.1">
    <property type="nucleotide sequence ID" value="NZ_BAAAJO010000005.1"/>
</dbReference>
<proteinExistence type="predicted"/>
<dbReference type="EMBL" id="BSEN01000006">
    <property type="protein sequence ID" value="GLJ76397.1"/>
    <property type="molecule type" value="Genomic_DNA"/>
</dbReference>
<protein>
    <submittedName>
        <fullName evidence="1">Uncharacterized protein</fullName>
    </submittedName>
</protein>
<keyword evidence="2" id="KW-1185">Reference proteome</keyword>
<evidence type="ECO:0000313" key="1">
    <source>
        <dbReference type="EMBL" id="GLJ76397.1"/>
    </source>
</evidence>
<evidence type="ECO:0000313" key="2">
    <source>
        <dbReference type="Proteomes" id="UP001142372"/>
    </source>
</evidence>
<reference evidence="1" key="1">
    <citation type="journal article" date="2014" name="Int. J. Syst. Evol. Microbiol.">
        <title>Complete genome sequence of Corynebacterium casei LMG S-19264T (=DSM 44701T), isolated from a smear-ripened cheese.</title>
        <authorList>
            <consortium name="US DOE Joint Genome Institute (JGI-PGF)"/>
            <person name="Walter F."/>
            <person name="Albersmeier A."/>
            <person name="Kalinowski J."/>
            <person name="Ruckert C."/>
        </authorList>
    </citation>
    <scope>NUCLEOTIDE SEQUENCE</scope>
    <source>
        <strain evidence="1">VKM Ac-1401</strain>
    </source>
</reference>
<sequence>MGTIQRATIEAKFTRASSLIADLSTRIENQIGALWTTYEEPDPASHQIETRFRALSDLPHEWSTIDGGIIHSGRLNVLSASVSRAGHRSAHPYRSR</sequence>
<dbReference type="Proteomes" id="UP001142372">
    <property type="component" value="Unassembled WGS sequence"/>
</dbReference>
<dbReference type="AlphaFoldDB" id="A0A9W6M062"/>
<organism evidence="1 2">
    <name type="scientific">Leifsonia poae</name>
    <dbReference type="NCBI Taxonomy" id="110933"/>
    <lineage>
        <taxon>Bacteria</taxon>
        <taxon>Bacillati</taxon>
        <taxon>Actinomycetota</taxon>
        <taxon>Actinomycetes</taxon>
        <taxon>Micrococcales</taxon>
        <taxon>Microbacteriaceae</taxon>
        <taxon>Leifsonia</taxon>
    </lineage>
</organism>
<reference evidence="1" key="2">
    <citation type="submission" date="2023-01" db="EMBL/GenBank/DDBJ databases">
        <authorList>
            <person name="Sun Q."/>
            <person name="Evtushenko L."/>
        </authorList>
    </citation>
    <scope>NUCLEOTIDE SEQUENCE</scope>
    <source>
        <strain evidence="1">VKM Ac-1401</strain>
    </source>
</reference>
<name>A0A9W6M062_9MICO</name>
<comment type="caution">
    <text evidence="1">The sequence shown here is derived from an EMBL/GenBank/DDBJ whole genome shotgun (WGS) entry which is preliminary data.</text>
</comment>